<feature type="domain" description="C-type lectin" evidence="1">
    <location>
        <begin position="35"/>
        <end position="132"/>
    </location>
</feature>
<reference evidence="2" key="1">
    <citation type="submission" date="2022-03" db="EMBL/GenBank/DDBJ databases">
        <authorList>
            <person name="Martin C."/>
        </authorList>
    </citation>
    <scope>NUCLEOTIDE SEQUENCE</scope>
</reference>
<evidence type="ECO:0000259" key="1">
    <source>
        <dbReference type="PROSITE" id="PS50041"/>
    </source>
</evidence>
<protein>
    <recommendedName>
        <fullName evidence="1">C-type lectin domain-containing protein</fullName>
    </recommendedName>
</protein>
<name>A0A8S4PDP0_OWEFU</name>
<dbReference type="EMBL" id="CAIIXF020000008">
    <property type="protein sequence ID" value="CAH1791424.1"/>
    <property type="molecule type" value="Genomic_DNA"/>
</dbReference>
<dbReference type="AlphaFoldDB" id="A0A8S4PDP0"/>
<dbReference type="InterPro" id="IPR016186">
    <property type="entry name" value="C-type_lectin-like/link_sf"/>
</dbReference>
<accession>A0A8S4PDP0</accession>
<dbReference type="InterPro" id="IPR016187">
    <property type="entry name" value="CTDL_fold"/>
</dbReference>
<evidence type="ECO:0000313" key="3">
    <source>
        <dbReference type="Proteomes" id="UP000749559"/>
    </source>
</evidence>
<dbReference type="CDD" id="cd00037">
    <property type="entry name" value="CLECT"/>
    <property type="match status" value="1"/>
</dbReference>
<dbReference type="InterPro" id="IPR001304">
    <property type="entry name" value="C-type_lectin-like"/>
</dbReference>
<keyword evidence="3" id="KW-1185">Reference proteome</keyword>
<comment type="caution">
    <text evidence="2">The sequence shown here is derived from an EMBL/GenBank/DDBJ whole genome shotgun (WGS) entry which is preliminary data.</text>
</comment>
<dbReference type="Gene3D" id="3.10.100.10">
    <property type="entry name" value="Mannose-Binding Protein A, subunit A"/>
    <property type="match status" value="1"/>
</dbReference>
<dbReference type="Pfam" id="PF00059">
    <property type="entry name" value="Lectin_C"/>
    <property type="match status" value="1"/>
</dbReference>
<dbReference type="SUPFAM" id="SSF56436">
    <property type="entry name" value="C-type lectin-like"/>
    <property type="match status" value="1"/>
</dbReference>
<sequence length="139" mass="16082">MNTGFQWNDVPCSGSYASICKFDSNCETGWTFGANTSSCYKAFQQWKTYYEARRECLAHNADLVSIESDEELDFVVSLVPQHSWIWIGAEFDSVDYVWKWVDKETSFDLQFIPDFSFGIINKQASISSDVAWYNGYHFI</sequence>
<dbReference type="PANTHER" id="PTHR22803">
    <property type="entry name" value="MANNOSE, PHOSPHOLIPASE, LECTIN RECEPTOR RELATED"/>
    <property type="match status" value="1"/>
</dbReference>
<dbReference type="Proteomes" id="UP000749559">
    <property type="component" value="Unassembled WGS sequence"/>
</dbReference>
<gene>
    <name evidence="2" type="ORF">OFUS_LOCUS16507</name>
</gene>
<feature type="non-terminal residue" evidence="2">
    <location>
        <position position="1"/>
    </location>
</feature>
<evidence type="ECO:0000313" key="2">
    <source>
        <dbReference type="EMBL" id="CAH1791424.1"/>
    </source>
</evidence>
<dbReference type="PROSITE" id="PS50041">
    <property type="entry name" value="C_TYPE_LECTIN_2"/>
    <property type="match status" value="1"/>
</dbReference>
<dbReference type="InterPro" id="IPR050111">
    <property type="entry name" value="C-type_lectin/snaclec_domain"/>
</dbReference>
<dbReference type="OrthoDB" id="6133475at2759"/>
<proteinExistence type="predicted"/>
<dbReference type="SMART" id="SM00034">
    <property type="entry name" value="CLECT"/>
    <property type="match status" value="1"/>
</dbReference>
<organism evidence="2 3">
    <name type="scientific">Owenia fusiformis</name>
    <name type="common">Polychaete worm</name>
    <dbReference type="NCBI Taxonomy" id="6347"/>
    <lineage>
        <taxon>Eukaryota</taxon>
        <taxon>Metazoa</taxon>
        <taxon>Spiralia</taxon>
        <taxon>Lophotrochozoa</taxon>
        <taxon>Annelida</taxon>
        <taxon>Polychaeta</taxon>
        <taxon>Sedentaria</taxon>
        <taxon>Canalipalpata</taxon>
        <taxon>Sabellida</taxon>
        <taxon>Oweniida</taxon>
        <taxon>Oweniidae</taxon>
        <taxon>Owenia</taxon>
    </lineage>
</organism>